<feature type="domain" description="HTH cro/C1-type" evidence="1">
    <location>
        <begin position="11"/>
        <end position="30"/>
    </location>
</feature>
<accession>B8EQ78</accession>
<reference evidence="2 3" key="1">
    <citation type="journal article" date="2010" name="J. Bacteriol.">
        <title>Complete genome sequence of the aerobic facultative methanotroph Methylocella silvestris BL2.</title>
        <authorList>
            <person name="Chen Y."/>
            <person name="Crombie A."/>
            <person name="Rahman M.T."/>
            <person name="Dedysh S.N."/>
            <person name="Liesack W."/>
            <person name="Stott M.B."/>
            <person name="Alam M."/>
            <person name="Theisen A.R."/>
            <person name="Murrell J.C."/>
            <person name="Dunfield P.F."/>
        </authorList>
    </citation>
    <scope>NUCLEOTIDE SEQUENCE [LARGE SCALE GENOMIC DNA]</scope>
    <source>
        <strain evidence="3">DSM 15510 / CIP 108128 / LMG 27833 / NCIMB 13906 / BL2</strain>
    </source>
</reference>
<dbReference type="RefSeq" id="WP_012591637.1">
    <property type="nucleotide sequence ID" value="NC_011666.1"/>
</dbReference>
<dbReference type="AlphaFoldDB" id="B8EQ78"/>
<dbReference type="STRING" id="395965.Msil_2645"/>
<protein>
    <recommendedName>
        <fullName evidence="1">HTH cro/C1-type domain-containing protein</fullName>
    </recommendedName>
</protein>
<name>B8EQ78_METSB</name>
<dbReference type="InterPro" id="IPR010982">
    <property type="entry name" value="Lambda_DNA-bd_dom_sf"/>
</dbReference>
<proteinExistence type="predicted"/>
<dbReference type="HOGENOM" id="CLU_1803932_0_0_5"/>
<dbReference type="Gene3D" id="1.10.260.40">
    <property type="entry name" value="lambda repressor-like DNA-binding domains"/>
    <property type="match status" value="1"/>
</dbReference>
<gene>
    <name evidence="2" type="ordered locus">Msil_2645</name>
</gene>
<dbReference type="eggNOG" id="COG3620">
    <property type="taxonomic scope" value="Bacteria"/>
</dbReference>
<dbReference type="InterPro" id="IPR001387">
    <property type="entry name" value="Cro/C1-type_HTH"/>
</dbReference>
<dbReference type="EMBL" id="CP001280">
    <property type="protein sequence ID" value="ACK51568.1"/>
    <property type="molecule type" value="Genomic_DNA"/>
</dbReference>
<evidence type="ECO:0000313" key="3">
    <source>
        <dbReference type="Proteomes" id="UP000002257"/>
    </source>
</evidence>
<dbReference type="KEGG" id="msl:Msil_2645"/>
<dbReference type="SUPFAM" id="SSF47413">
    <property type="entry name" value="lambda repressor-like DNA-binding domains"/>
    <property type="match status" value="1"/>
</dbReference>
<dbReference type="PROSITE" id="PS50943">
    <property type="entry name" value="HTH_CROC1"/>
    <property type="match status" value="1"/>
</dbReference>
<evidence type="ECO:0000259" key="1">
    <source>
        <dbReference type="PROSITE" id="PS50943"/>
    </source>
</evidence>
<dbReference type="GO" id="GO:0003677">
    <property type="term" value="F:DNA binding"/>
    <property type="evidence" value="ECO:0007669"/>
    <property type="project" value="InterPro"/>
</dbReference>
<evidence type="ECO:0000313" key="2">
    <source>
        <dbReference type="EMBL" id="ACK51568.1"/>
    </source>
</evidence>
<dbReference type="Proteomes" id="UP000002257">
    <property type="component" value="Chromosome"/>
</dbReference>
<sequence length="143" mass="15193">MTLSKISIRQIKAARALLDWSQEQLAEEAGASLAKIKQLQAEDAEIDGSSGIAIKLVAAFDKAGISFIEENGEAVGVRLKSAAFAAAEAADIASAIAAIDEKLATINIDGEPSPEIGMNLLKKAHVQNERTKLKNRRAKIRKG</sequence>
<keyword evidence="3" id="KW-1185">Reference proteome</keyword>
<organism evidence="2 3">
    <name type="scientific">Methylocella silvestris (strain DSM 15510 / CIP 108128 / LMG 27833 / NCIMB 13906 / BL2)</name>
    <dbReference type="NCBI Taxonomy" id="395965"/>
    <lineage>
        <taxon>Bacteria</taxon>
        <taxon>Pseudomonadati</taxon>
        <taxon>Pseudomonadota</taxon>
        <taxon>Alphaproteobacteria</taxon>
        <taxon>Hyphomicrobiales</taxon>
        <taxon>Beijerinckiaceae</taxon>
        <taxon>Methylocella</taxon>
    </lineage>
</organism>